<dbReference type="InterPro" id="IPR050834">
    <property type="entry name" value="Glycosyltransf_2"/>
</dbReference>
<evidence type="ECO:0000256" key="1">
    <source>
        <dbReference type="SAM" id="Phobius"/>
    </source>
</evidence>
<comment type="caution">
    <text evidence="3">The sequence shown here is derived from an EMBL/GenBank/DDBJ whole genome shotgun (WGS) entry which is preliminary data.</text>
</comment>
<dbReference type="RefSeq" id="WP_156989823.1">
    <property type="nucleotide sequence ID" value="NZ_VWXL01000018.1"/>
</dbReference>
<evidence type="ECO:0000259" key="2">
    <source>
        <dbReference type="Pfam" id="PF00535"/>
    </source>
</evidence>
<dbReference type="Gene3D" id="3.90.550.10">
    <property type="entry name" value="Spore Coat Polysaccharide Biosynthesis Protein SpsA, Chain A"/>
    <property type="match status" value="2"/>
</dbReference>
<dbReference type="InterPro" id="IPR001173">
    <property type="entry name" value="Glyco_trans_2-like"/>
</dbReference>
<dbReference type="AlphaFoldDB" id="A0A6N8HWK0"/>
<dbReference type="PANTHER" id="PTHR43685:SF2">
    <property type="entry name" value="GLYCOSYLTRANSFERASE 2-LIKE DOMAIN-CONTAINING PROTEIN"/>
    <property type="match status" value="1"/>
</dbReference>
<evidence type="ECO:0000313" key="4">
    <source>
        <dbReference type="Proteomes" id="UP000469440"/>
    </source>
</evidence>
<keyword evidence="1" id="KW-0472">Membrane</keyword>
<feature type="domain" description="Glycosyltransferase 2-like" evidence="2">
    <location>
        <begin position="25"/>
        <end position="64"/>
    </location>
</feature>
<keyword evidence="1" id="KW-0812">Transmembrane</keyword>
<keyword evidence="1" id="KW-1133">Transmembrane helix</keyword>
<dbReference type="EMBL" id="VWXL01000018">
    <property type="protein sequence ID" value="MVB10059.1"/>
    <property type="molecule type" value="Genomic_DNA"/>
</dbReference>
<feature type="transmembrane region" description="Helical" evidence="1">
    <location>
        <begin position="425"/>
        <end position="447"/>
    </location>
</feature>
<keyword evidence="4" id="KW-1185">Reference proteome</keyword>
<dbReference type="Proteomes" id="UP000469440">
    <property type="component" value="Unassembled WGS sequence"/>
</dbReference>
<dbReference type="PANTHER" id="PTHR43685">
    <property type="entry name" value="GLYCOSYLTRANSFERASE"/>
    <property type="match status" value="1"/>
</dbReference>
<name>A0A6N8HWK0_9FIRM</name>
<gene>
    <name evidence="3" type="ORF">CAFE_07320</name>
</gene>
<dbReference type="SUPFAM" id="SSF53448">
    <property type="entry name" value="Nucleotide-diphospho-sugar transferases"/>
    <property type="match status" value="1"/>
</dbReference>
<feature type="transmembrane region" description="Helical" evidence="1">
    <location>
        <begin position="387"/>
        <end position="405"/>
    </location>
</feature>
<accession>A0A6N8HWK0</accession>
<proteinExistence type="predicted"/>
<sequence>MEHIKRLKEYPLENQSLRDDFPLVSVIVISYNNFHFLVHSVRSVLEQEYPSLELTVSDDASAGYTDSRGAFLVCQAVRSILSERKFAELEEATGRSAQKQREKADRRISEEEFDFEKDYLQEARELIHTHFPQIQDLRFNKSPTNLGTVKHLKGLKENAQGKYLMFLAADDMLHDKKVIYDMITHFESLPEDAYVLSSQCGMYDFELKQLRYFAVNDHIKKILLESMPKQLFAELTDWCLVPAAGTIYKKTVFQKFGDLDPRYHLIEDWTYFLKLTRSGAKIYYYDRLTYMHRDGGISHGNTTGGSDAYLRYLDDWILLTETEILPYLDEVTSKQRKQALKRYRDAVREREWKYRFRNMPSAGKLRFLFRYWPHYTAKMLKSVGDFVNYRAKWAFVCSVLLLFLYSFCSLVDRPQSPPLQVFETVIGFCGLLLLIGTVLSKILCYIFKLAAKIYARVKRED</sequence>
<dbReference type="OrthoDB" id="9785185at2"/>
<evidence type="ECO:0000313" key="3">
    <source>
        <dbReference type="EMBL" id="MVB10059.1"/>
    </source>
</evidence>
<organism evidence="3 4">
    <name type="scientific">Caproicibacter fermentans</name>
    <dbReference type="NCBI Taxonomy" id="2576756"/>
    <lineage>
        <taxon>Bacteria</taxon>
        <taxon>Bacillati</taxon>
        <taxon>Bacillota</taxon>
        <taxon>Clostridia</taxon>
        <taxon>Eubacteriales</taxon>
        <taxon>Acutalibacteraceae</taxon>
        <taxon>Caproicibacter</taxon>
    </lineage>
</organism>
<dbReference type="Pfam" id="PF00535">
    <property type="entry name" value="Glycos_transf_2"/>
    <property type="match status" value="1"/>
</dbReference>
<dbReference type="InterPro" id="IPR029044">
    <property type="entry name" value="Nucleotide-diphossugar_trans"/>
</dbReference>
<protein>
    <recommendedName>
        <fullName evidence="2">Glycosyltransferase 2-like domain-containing protein</fullName>
    </recommendedName>
</protein>
<reference evidence="3 4" key="1">
    <citation type="submission" date="2019-09" db="EMBL/GenBank/DDBJ databases">
        <title>Genome sequence of Clostridium sp. EA1.</title>
        <authorList>
            <person name="Poehlein A."/>
            <person name="Bengelsdorf F.R."/>
            <person name="Daniel R."/>
        </authorList>
    </citation>
    <scope>NUCLEOTIDE SEQUENCE [LARGE SCALE GENOMIC DNA]</scope>
    <source>
        <strain evidence="3 4">EA1</strain>
    </source>
</reference>